<feature type="transmembrane region" description="Helical" evidence="7">
    <location>
        <begin position="284"/>
        <end position="304"/>
    </location>
</feature>
<dbReference type="GO" id="GO:0006885">
    <property type="term" value="P:regulation of pH"/>
    <property type="evidence" value="ECO:0007669"/>
    <property type="project" value="UniProtKB-UniRule"/>
</dbReference>
<dbReference type="InterPro" id="IPR023171">
    <property type="entry name" value="Na/H_antiporter_dom_sf"/>
</dbReference>
<comment type="catalytic activity">
    <reaction evidence="7">
        <text>Na(+)(in) + 2 H(+)(out) = Na(+)(out) + 2 H(+)(in)</text>
        <dbReference type="Rhea" id="RHEA:29251"/>
        <dbReference type="ChEBI" id="CHEBI:15378"/>
        <dbReference type="ChEBI" id="CHEBI:29101"/>
    </reaction>
</comment>
<evidence type="ECO:0000256" key="6">
    <source>
        <dbReference type="ARBA" id="ARBA00023201"/>
    </source>
</evidence>
<comment type="similarity">
    <text evidence="7">Belongs to the NhaA Na(+)/H(+) (TC 2.A.33) antiporter family.</text>
</comment>
<feature type="transmembrane region" description="Helical" evidence="7">
    <location>
        <begin position="56"/>
        <end position="74"/>
    </location>
</feature>
<feature type="transmembrane region" description="Helical" evidence="7">
    <location>
        <begin position="251"/>
        <end position="272"/>
    </location>
</feature>
<feature type="transmembrane region" description="Helical" evidence="7">
    <location>
        <begin position="176"/>
        <end position="196"/>
    </location>
</feature>
<sequence>MSANQNNQEIVGGLILFAAAFVAILINNSPLSIYYGMLETINVKLGIENLVIDKNLMHWINDGLMAIYFLYIGLEIKREIISGALSKPSNIIIPAIAALAGLAVPSLIYLSINYDANITGWAIPSATDIAFTLGILALLGSRIPAKLKLLVVTIAIFDDIAAIVIIAIFYTKSLSLLSLSLGSLFILAMIICNRVFKVNRSSVYVVLGFFAWFCTIKSGVHATLAGFTTALCIPFRENDKDSPANFMEESLHPWVIYFILPVFAFANAGINFSGMSISIIFEPITLGIILGLFVGKQLGIFSILAISKRLKLFKLGESFSSSQIYGISLLCGIGFTMSLFIGTLAFDDNHTLNAIKVGVIVGSLLSGICGYIVLRFIARNPH</sequence>
<keyword evidence="3 7" id="KW-0812">Transmembrane</keyword>
<feature type="transmembrane region" description="Helical" evidence="7">
    <location>
        <begin position="147"/>
        <end position="170"/>
    </location>
</feature>
<feature type="transmembrane region" description="Helical" evidence="7">
    <location>
        <begin position="118"/>
        <end position="140"/>
    </location>
</feature>
<evidence type="ECO:0000256" key="5">
    <source>
        <dbReference type="ARBA" id="ARBA00023136"/>
    </source>
</evidence>
<dbReference type="InterPro" id="IPR004670">
    <property type="entry name" value="NhaA"/>
</dbReference>
<feature type="transmembrane region" description="Helical" evidence="7">
    <location>
        <begin position="203"/>
        <end position="231"/>
    </location>
</feature>
<proteinExistence type="inferred from homology"/>
<dbReference type="HAMAP" id="MF_01844">
    <property type="entry name" value="NhaA"/>
    <property type="match status" value="1"/>
</dbReference>
<reference evidence="8 9" key="1">
    <citation type="journal article" date="2015" name="Genome Announc.">
        <title>Genome sequencing of 18 francisella strains to aid in assay development and testing.</title>
        <authorList>
            <person name="Johnson S.L."/>
            <person name="Daligault H.E."/>
            <person name="Davenport K.W."/>
            <person name="Coyne S.R."/>
            <person name="Frey K.G."/>
            <person name="Koroleva G.I."/>
            <person name="Broomall S.M."/>
            <person name="Bishop-Lilly K.A."/>
            <person name="Bruce D.C."/>
            <person name="Chertkov O."/>
            <person name="Freitas T."/>
            <person name="Jaissle J."/>
            <person name="Ladner J.T."/>
            <person name="Rosenzweig C.N."/>
            <person name="Gibbons H.S."/>
            <person name="Palacios G.F."/>
            <person name="Redden C.L."/>
            <person name="Xu Y."/>
            <person name="Minogue T.D."/>
            <person name="Chain P.S."/>
        </authorList>
    </citation>
    <scope>NUCLEOTIDE SEQUENCE [LARGE SCALE GENOMIC DNA]</scope>
    <source>
        <strain evidence="8 9">GA01-2794</strain>
    </source>
</reference>
<protein>
    <recommendedName>
        <fullName evidence="7">Na(+)/H(+) antiporter NhaA</fullName>
    </recommendedName>
    <alternativeName>
        <fullName evidence="7">Sodium/proton antiporter NhaA</fullName>
    </alternativeName>
</protein>
<dbReference type="OrthoDB" id="9808135at2"/>
<keyword evidence="7" id="KW-0813">Transport</keyword>
<evidence type="ECO:0000313" key="9">
    <source>
        <dbReference type="Proteomes" id="UP000031830"/>
    </source>
</evidence>
<dbReference type="NCBIfam" id="NF011427">
    <property type="entry name" value="PRK14854.1"/>
    <property type="match status" value="1"/>
</dbReference>
<dbReference type="STRING" id="28110.KU46_478"/>
<dbReference type="Proteomes" id="UP000031830">
    <property type="component" value="Chromosome"/>
</dbReference>
<organism evidence="8 9">
    <name type="scientific">Francisella philomiragia</name>
    <dbReference type="NCBI Taxonomy" id="28110"/>
    <lineage>
        <taxon>Bacteria</taxon>
        <taxon>Pseudomonadati</taxon>
        <taxon>Pseudomonadota</taxon>
        <taxon>Gammaproteobacteria</taxon>
        <taxon>Thiotrichales</taxon>
        <taxon>Francisellaceae</taxon>
        <taxon>Francisella</taxon>
    </lineage>
</organism>
<dbReference type="GO" id="GO:0005886">
    <property type="term" value="C:plasma membrane"/>
    <property type="evidence" value="ECO:0007669"/>
    <property type="project" value="UniProtKB-SubCell"/>
</dbReference>
<dbReference type="EMBL" id="CP009440">
    <property type="protein sequence ID" value="AJI53472.1"/>
    <property type="molecule type" value="Genomic_DNA"/>
</dbReference>
<keyword evidence="6 7" id="KW-0739">Sodium transport</keyword>
<evidence type="ECO:0000256" key="2">
    <source>
        <dbReference type="ARBA" id="ARBA00022475"/>
    </source>
</evidence>
<gene>
    <name evidence="7 8" type="primary">nhaA</name>
    <name evidence="8" type="ORF">LA55_2050</name>
</gene>
<dbReference type="NCBIfam" id="NF007111">
    <property type="entry name" value="PRK09560.1"/>
    <property type="match status" value="1"/>
</dbReference>
<keyword evidence="7" id="KW-0915">Sodium</keyword>
<dbReference type="Gene3D" id="1.20.1530.10">
    <property type="entry name" value="Na+/H+ antiporter like domain"/>
    <property type="match status" value="1"/>
</dbReference>
<dbReference type="KEGG" id="fpz:LA55_2050"/>
<dbReference type="PANTHER" id="PTHR30341">
    <property type="entry name" value="SODIUM ION/PROTON ANTIPORTER NHAA-RELATED"/>
    <property type="match status" value="1"/>
</dbReference>
<keyword evidence="7" id="KW-0050">Antiport</keyword>
<feature type="transmembrane region" description="Helical" evidence="7">
    <location>
        <begin position="12"/>
        <end position="36"/>
    </location>
</feature>
<keyword evidence="2 7" id="KW-1003">Cell membrane</keyword>
<comment type="subcellular location">
    <subcellularLocation>
        <location evidence="1">Cell inner membrane</location>
        <topology evidence="1">Multi-pass membrane protein</topology>
    </subcellularLocation>
    <subcellularLocation>
        <location evidence="7">Cell membrane</location>
        <topology evidence="7">Multi-pass membrane protein</topology>
    </subcellularLocation>
</comment>
<evidence type="ECO:0000256" key="7">
    <source>
        <dbReference type="HAMAP-Rule" id="MF_01844"/>
    </source>
</evidence>
<keyword evidence="7" id="KW-0406">Ion transport</keyword>
<feature type="transmembrane region" description="Helical" evidence="7">
    <location>
        <begin position="324"/>
        <end position="345"/>
    </location>
</feature>
<dbReference type="PANTHER" id="PTHR30341:SF0">
    <property type="entry name" value="NA(+)_H(+) ANTIPORTER NHAA"/>
    <property type="match status" value="1"/>
</dbReference>
<dbReference type="AlphaFoldDB" id="A0A0B6D5C2"/>
<dbReference type="NCBIfam" id="TIGR00773">
    <property type="entry name" value="NhaA"/>
    <property type="match status" value="1"/>
</dbReference>
<evidence type="ECO:0000256" key="1">
    <source>
        <dbReference type="ARBA" id="ARBA00004429"/>
    </source>
</evidence>
<evidence type="ECO:0000313" key="8">
    <source>
        <dbReference type="EMBL" id="AJI53472.1"/>
    </source>
</evidence>
<dbReference type="GO" id="GO:0015385">
    <property type="term" value="F:sodium:proton antiporter activity"/>
    <property type="evidence" value="ECO:0007669"/>
    <property type="project" value="UniProtKB-UniRule"/>
</dbReference>
<comment type="function">
    <text evidence="7">Na(+)/H(+) antiporter that extrudes sodium in exchange for external protons.</text>
</comment>
<evidence type="ECO:0000256" key="4">
    <source>
        <dbReference type="ARBA" id="ARBA00022989"/>
    </source>
</evidence>
<feature type="transmembrane region" description="Helical" evidence="7">
    <location>
        <begin position="95"/>
        <end position="112"/>
    </location>
</feature>
<dbReference type="RefSeq" id="WP_044527039.1">
    <property type="nucleotide sequence ID" value="NZ_CP009440.1"/>
</dbReference>
<accession>A0A0B6D5C2</accession>
<keyword evidence="5 7" id="KW-0472">Membrane</keyword>
<keyword evidence="4 7" id="KW-1133">Transmembrane helix</keyword>
<evidence type="ECO:0000256" key="3">
    <source>
        <dbReference type="ARBA" id="ARBA00022692"/>
    </source>
</evidence>
<dbReference type="NCBIfam" id="NF007112">
    <property type="entry name" value="PRK09561.1"/>
    <property type="match status" value="1"/>
</dbReference>
<name>A0A0B6D5C2_9GAMM</name>
<dbReference type="Pfam" id="PF06965">
    <property type="entry name" value="Na_H_antiport_1"/>
    <property type="match status" value="1"/>
</dbReference>
<feature type="transmembrane region" description="Helical" evidence="7">
    <location>
        <begin position="357"/>
        <end position="378"/>
    </location>
</feature>